<dbReference type="Pfam" id="PF00561">
    <property type="entry name" value="Abhydrolase_1"/>
    <property type="match status" value="1"/>
</dbReference>
<dbReference type="AlphaFoldDB" id="A0A6N4W4R2"/>
<dbReference type="PANTHER" id="PTHR43798">
    <property type="entry name" value="MONOACYLGLYCEROL LIPASE"/>
    <property type="match status" value="1"/>
</dbReference>
<evidence type="ECO:0000259" key="2">
    <source>
        <dbReference type="Pfam" id="PF08386"/>
    </source>
</evidence>
<dbReference type="GO" id="GO:0016020">
    <property type="term" value="C:membrane"/>
    <property type="evidence" value="ECO:0007669"/>
    <property type="project" value="TreeGrafter"/>
</dbReference>
<dbReference type="PANTHER" id="PTHR43798:SF27">
    <property type="entry name" value="HYDROLASE ALPHA_BETA HYDROLASE FOLD FAMILY"/>
    <property type="match status" value="1"/>
</dbReference>
<dbReference type="InterPro" id="IPR000073">
    <property type="entry name" value="AB_hydrolase_1"/>
</dbReference>
<dbReference type="Proteomes" id="UP000467249">
    <property type="component" value="Chromosome"/>
</dbReference>
<evidence type="ECO:0000259" key="1">
    <source>
        <dbReference type="Pfam" id="PF00561"/>
    </source>
</evidence>
<dbReference type="GO" id="GO:0003824">
    <property type="term" value="F:catalytic activity"/>
    <property type="evidence" value="ECO:0007669"/>
    <property type="project" value="UniProtKB-ARBA"/>
</dbReference>
<evidence type="ECO:0000313" key="3">
    <source>
        <dbReference type="EMBL" id="BBZ75989.1"/>
    </source>
</evidence>
<evidence type="ECO:0000313" key="4">
    <source>
        <dbReference type="Proteomes" id="UP000467249"/>
    </source>
</evidence>
<sequence>MALVAGTTACGDSSAPSADKLQWCPKVTGHVTDCGVVSRPLVEGAPQLGTVDIGYALIRHSRENSPAAGTVMPNPGGPGAPTISYGTDVAALNDAVLKDYDVLLIDARGTGVSTPLDCGIDERAFEIGTRDYQRSSAVRCADKLGPKAAGYTSAATADDFDAVRAHLGIDKVIPYGSSYGTYLMTVYGQRHPEHVQSIVLAGAYPLHFDPLQRPNADAVDLTLRRICERSHSCDPDVAVRDLRTVTAQLRATPITVDKIMVTEGEFGNLVFEGATSDVGSDPDELTPLGRLPAALHAAAHGDDAALRRVIADIAAPDPDSEDDDDLYVAVACNDYLTLWSADADIATREAQYHHALNATGELGSFSAEGFADAQHDGGDICIRWPKDAHHQRPDQASTPFPSAPVLVLSGDLDAITPDANGLLASRQFPHSTYLEVPNLGHTPDNEPSGCVAGIIEAFLRTGAPPSSTHCLDDIPPIKVEPVR</sequence>
<feature type="domain" description="AB hydrolase-1" evidence="1">
    <location>
        <begin position="74"/>
        <end position="215"/>
    </location>
</feature>
<organism evidence="3 4">
    <name type="scientific">Mycolicibacterium anyangense</name>
    <dbReference type="NCBI Taxonomy" id="1431246"/>
    <lineage>
        <taxon>Bacteria</taxon>
        <taxon>Bacillati</taxon>
        <taxon>Actinomycetota</taxon>
        <taxon>Actinomycetes</taxon>
        <taxon>Mycobacteriales</taxon>
        <taxon>Mycobacteriaceae</taxon>
        <taxon>Mycolicibacterium</taxon>
    </lineage>
</organism>
<dbReference type="Gene3D" id="3.40.50.1820">
    <property type="entry name" value="alpha/beta hydrolase"/>
    <property type="match status" value="2"/>
</dbReference>
<dbReference type="Pfam" id="PF08386">
    <property type="entry name" value="Abhydrolase_4"/>
    <property type="match status" value="1"/>
</dbReference>
<proteinExistence type="predicted"/>
<evidence type="ECO:0008006" key="5">
    <source>
        <dbReference type="Google" id="ProtNLM"/>
    </source>
</evidence>
<gene>
    <name evidence="3" type="ORF">MANY_13260</name>
</gene>
<protein>
    <recommendedName>
        <fullName evidence="5">Alpha/beta hydrolase</fullName>
    </recommendedName>
</protein>
<feature type="domain" description="Peptidase S33 tripeptidyl aminopeptidase-like C-terminal" evidence="2">
    <location>
        <begin position="373"/>
        <end position="467"/>
    </location>
</feature>
<accession>A0A6N4W4R2</accession>
<dbReference type="InterPro" id="IPR029058">
    <property type="entry name" value="AB_hydrolase_fold"/>
</dbReference>
<keyword evidence="4" id="KW-1185">Reference proteome</keyword>
<name>A0A6N4W4R2_9MYCO</name>
<dbReference type="EMBL" id="AP022620">
    <property type="protein sequence ID" value="BBZ75989.1"/>
    <property type="molecule type" value="Genomic_DNA"/>
</dbReference>
<dbReference type="KEGG" id="many:MANY_13260"/>
<dbReference type="SUPFAM" id="SSF53474">
    <property type="entry name" value="alpha/beta-Hydrolases"/>
    <property type="match status" value="1"/>
</dbReference>
<dbReference type="InterPro" id="IPR050266">
    <property type="entry name" value="AB_hydrolase_sf"/>
</dbReference>
<dbReference type="InterPro" id="IPR013595">
    <property type="entry name" value="Pept_S33_TAP-like_C"/>
</dbReference>
<reference evidence="3 4" key="1">
    <citation type="journal article" date="2019" name="Emerg. Microbes Infect.">
        <title>Comprehensive subspecies identification of 175 nontuberculous mycobacteria species based on 7547 genomic profiles.</title>
        <authorList>
            <person name="Matsumoto Y."/>
            <person name="Kinjo T."/>
            <person name="Motooka D."/>
            <person name="Nabeya D."/>
            <person name="Jung N."/>
            <person name="Uechi K."/>
            <person name="Horii T."/>
            <person name="Iida T."/>
            <person name="Fujita J."/>
            <person name="Nakamura S."/>
        </authorList>
    </citation>
    <scope>NUCLEOTIDE SEQUENCE [LARGE SCALE GENOMIC DNA]</scope>
    <source>
        <strain evidence="3 4">JCM 30275</strain>
    </source>
</reference>